<proteinExistence type="predicted"/>
<reference evidence="1 2" key="1">
    <citation type="submission" date="2018-02" db="EMBL/GenBank/DDBJ databases">
        <title>Genome sequence of the basidiomycete white-rot fungus Phlebia centrifuga.</title>
        <authorList>
            <person name="Granchi Z."/>
            <person name="Peng M."/>
            <person name="de Vries R.P."/>
            <person name="Hilden K."/>
            <person name="Makela M.R."/>
            <person name="Grigoriev I."/>
            <person name="Riley R."/>
        </authorList>
    </citation>
    <scope>NUCLEOTIDE SEQUENCE [LARGE SCALE GENOMIC DNA]</scope>
    <source>
        <strain evidence="1 2">FBCC195</strain>
    </source>
</reference>
<gene>
    <name evidence="1" type="ORF">PHLCEN_2v670</name>
</gene>
<organism evidence="1 2">
    <name type="scientific">Hermanssonia centrifuga</name>
    <dbReference type="NCBI Taxonomy" id="98765"/>
    <lineage>
        <taxon>Eukaryota</taxon>
        <taxon>Fungi</taxon>
        <taxon>Dikarya</taxon>
        <taxon>Basidiomycota</taxon>
        <taxon>Agaricomycotina</taxon>
        <taxon>Agaricomycetes</taxon>
        <taxon>Polyporales</taxon>
        <taxon>Meruliaceae</taxon>
        <taxon>Hermanssonia</taxon>
    </lineage>
</organism>
<dbReference type="AlphaFoldDB" id="A0A2R6S5D2"/>
<sequence length="166" mass="17402">MLSVLRKLEDLGGSSAFEAWLEETGNNKWLTPPNYVGHTHAPYHQLSLAPPEEHLVPVLVSITSLFAYTQVSVAMSGGASISGSGGAWGISHGATTAIATLGYSGDLTLELFKYRVTTFRTVPESGPCGKLTLLFYAGEQLLGGISGIGGGIGFLIPALVGSFKFK</sequence>
<dbReference type="Proteomes" id="UP000186601">
    <property type="component" value="Unassembled WGS sequence"/>
</dbReference>
<dbReference type="EMBL" id="MLYV02000042">
    <property type="protein sequence ID" value="PSS37463.1"/>
    <property type="molecule type" value="Genomic_DNA"/>
</dbReference>
<comment type="caution">
    <text evidence="1">The sequence shown here is derived from an EMBL/GenBank/DDBJ whole genome shotgun (WGS) entry which is preliminary data.</text>
</comment>
<evidence type="ECO:0000313" key="1">
    <source>
        <dbReference type="EMBL" id="PSS37463.1"/>
    </source>
</evidence>
<protein>
    <submittedName>
        <fullName evidence="1">Uncharacterized protein</fullName>
    </submittedName>
</protein>
<keyword evidence="2" id="KW-1185">Reference proteome</keyword>
<evidence type="ECO:0000313" key="2">
    <source>
        <dbReference type="Proteomes" id="UP000186601"/>
    </source>
</evidence>
<accession>A0A2R6S5D2</accession>
<name>A0A2R6S5D2_9APHY</name>